<keyword evidence="6 8" id="KW-0100">Branched-chain amino acid biosynthesis</keyword>
<comment type="catalytic activity">
    <reaction evidence="7 8">
        <text>2 pyruvate + H(+) = (2S)-2-acetolactate + CO2</text>
        <dbReference type="Rhea" id="RHEA:25249"/>
        <dbReference type="ChEBI" id="CHEBI:15361"/>
        <dbReference type="ChEBI" id="CHEBI:15378"/>
        <dbReference type="ChEBI" id="CHEBI:16526"/>
        <dbReference type="ChEBI" id="CHEBI:58476"/>
        <dbReference type="EC" id="2.2.1.6"/>
    </reaction>
</comment>
<gene>
    <name evidence="10" type="ORF">acsn021_23150</name>
</gene>
<evidence type="ECO:0000256" key="1">
    <source>
        <dbReference type="ARBA" id="ARBA00004974"/>
    </source>
</evidence>
<dbReference type="NCBIfam" id="NF008864">
    <property type="entry name" value="PRK11895.1"/>
    <property type="match status" value="1"/>
</dbReference>
<evidence type="ECO:0000256" key="5">
    <source>
        <dbReference type="ARBA" id="ARBA00022605"/>
    </source>
</evidence>
<dbReference type="Pfam" id="PF10369">
    <property type="entry name" value="ALS_ss_C"/>
    <property type="match status" value="1"/>
</dbReference>
<dbReference type="GO" id="GO:0009099">
    <property type="term" value="P:L-valine biosynthetic process"/>
    <property type="evidence" value="ECO:0007669"/>
    <property type="project" value="UniProtKB-UniRule"/>
</dbReference>
<proteinExistence type="inferred from homology"/>
<evidence type="ECO:0000313" key="10">
    <source>
        <dbReference type="EMBL" id="BCJ94746.1"/>
    </source>
</evidence>
<dbReference type="InterPro" id="IPR027271">
    <property type="entry name" value="Acetolactate_synth/TF_NikR_C"/>
</dbReference>
<dbReference type="AlphaFoldDB" id="A0A6S6QYC4"/>
<feature type="domain" description="ACT" evidence="9">
    <location>
        <begin position="1"/>
        <end position="72"/>
    </location>
</feature>
<evidence type="ECO:0000256" key="2">
    <source>
        <dbReference type="ARBA" id="ARBA00005025"/>
    </source>
</evidence>
<dbReference type="EMBL" id="AP023367">
    <property type="protein sequence ID" value="BCJ94746.1"/>
    <property type="molecule type" value="Genomic_DNA"/>
</dbReference>
<comment type="similarity">
    <text evidence="3 8">Belongs to the acetolactate synthase small subunit family.</text>
</comment>
<comment type="pathway">
    <text evidence="2 8">Amino-acid biosynthesis; L-valine biosynthesis; L-valine from pyruvate: step 1/4.</text>
</comment>
<dbReference type="InterPro" id="IPR002912">
    <property type="entry name" value="ACT_dom"/>
</dbReference>
<dbReference type="PANTHER" id="PTHR30239:SF0">
    <property type="entry name" value="ACETOLACTATE SYNTHASE SMALL SUBUNIT 1, CHLOROPLASTIC"/>
    <property type="match status" value="1"/>
</dbReference>
<comment type="subunit">
    <text evidence="4 8">Dimer of large and small chains.</text>
</comment>
<dbReference type="Gene3D" id="3.30.70.1150">
    <property type="entry name" value="ACT-like. Chain A, domain 2"/>
    <property type="match status" value="1"/>
</dbReference>
<protein>
    <recommendedName>
        <fullName evidence="8">Acetolactate synthase small subunit</fullName>
        <shortName evidence="8">AHAS</shortName>
        <shortName evidence="8">ALS</shortName>
        <ecNumber evidence="8">2.2.1.6</ecNumber>
    </recommendedName>
    <alternativeName>
        <fullName evidence="8">Acetohydroxy-acid synthase small subunit</fullName>
    </alternativeName>
</protein>
<dbReference type="GO" id="GO:0009097">
    <property type="term" value="P:isoleucine biosynthetic process"/>
    <property type="evidence" value="ECO:0007669"/>
    <property type="project" value="UniProtKB-UniRule"/>
</dbReference>
<dbReference type="SUPFAM" id="SSF55021">
    <property type="entry name" value="ACT-like"/>
    <property type="match status" value="2"/>
</dbReference>
<dbReference type="Pfam" id="PF22629">
    <property type="entry name" value="ACT_AHAS_ss"/>
    <property type="match status" value="1"/>
</dbReference>
<evidence type="ECO:0000256" key="6">
    <source>
        <dbReference type="ARBA" id="ARBA00023304"/>
    </source>
</evidence>
<dbReference type="Proteomes" id="UP000515561">
    <property type="component" value="Chromosome"/>
</dbReference>
<evidence type="ECO:0000256" key="3">
    <source>
        <dbReference type="ARBA" id="ARBA00006341"/>
    </source>
</evidence>
<keyword evidence="5 8" id="KW-0028">Amino-acid biosynthesis</keyword>
<dbReference type="GO" id="GO:0003984">
    <property type="term" value="F:acetolactate synthase activity"/>
    <property type="evidence" value="ECO:0007669"/>
    <property type="project" value="UniProtKB-UniRule"/>
</dbReference>
<evidence type="ECO:0000313" key="11">
    <source>
        <dbReference type="Proteomes" id="UP000515561"/>
    </source>
</evidence>
<accession>A0A6S6QYC4</accession>
<dbReference type="UniPathway" id="UPA00047">
    <property type="reaction ID" value="UER00055"/>
</dbReference>
<comment type="pathway">
    <text evidence="1 8">Amino-acid biosynthesis; L-isoleucine biosynthesis; L-isoleucine from 2-oxobutanoate: step 1/4.</text>
</comment>
<dbReference type="InterPro" id="IPR004789">
    <property type="entry name" value="Acetalactate_synth_ssu"/>
</dbReference>
<comment type="function">
    <text evidence="8">Catalyzes the conversion of 2 pyruvate molecules into acetolactate in the first common step of the biosynthetic pathway of the branched-amino acids such as leucine, isoleucine, and valine.</text>
</comment>
<dbReference type="InterPro" id="IPR039557">
    <property type="entry name" value="AHAS_ACT"/>
</dbReference>
<dbReference type="PROSITE" id="PS51671">
    <property type="entry name" value="ACT"/>
    <property type="match status" value="1"/>
</dbReference>
<organism evidence="10 11">
    <name type="scientific">Anaerocolumna cellulosilytica</name>
    <dbReference type="NCBI Taxonomy" id="433286"/>
    <lineage>
        <taxon>Bacteria</taxon>
        <taxon>Bacillati</taxon>
        <taxon>Bacillota</taxon>
        <taxon>Clostridia</taxon>
        <taxon>Lachnospirales</taxon>
        <taxon>Lachnospiraceae</taxon>
        <taxon>Anaerocolumna</taxon>
    </lineage>
</organism>
<dbReference type="InterPro" id="IPR054480">
    <property type="entry name" value="AHAS_small-like_ACT"/>
</dbReference>
<name>A0A6S6QYC4_9FIRM</name>
<keyword evidence="11" id="KW-1185">Reference proteome</keyword>
<dbReference type="PANTHER" id="PTHR30239">
    <property type="entry name" value="ACETOLACTATE SYNTHASE SMALL SUBUNIT"/>
    <property type="match status" value="1"/>
</dbReference>
<dbReference type="InterPro" id="IPR019455">
    <property type="entry name" value="Acetolactate_synth_ssu_C"/>
</dbReference>
<dbReference type="NCBIfam" id="TIGR00119">
    <property type="entry name" value="acolac_sm"/>
    <property type="match status" value="1"/>
</dbReference>
<dbReference type="GO" id="GO:0005829">
    <property type="term" value="C:cytosol"/>
    <property type="evidence" value="ECO:0007669"/>
    <property type="project" value="TreeGrafter"/>
</dbReference>
<dbReference type="CDD" id="cd04878">
    <property type="entry name" value="ACT_AHAS"/>
    <property type="match status" value="1"/>
</dbReference>
<keyword evidence="8" id="KW-0808">Transferase</keyword>
<dbReference type="InterPro" id="IPR045865">
    <property type="entry name" value="ACT-like_dom_sf"/>
</dbReference>
<evidence type="ECO:0000256" key="8">
    <source>
        <dbReference type="RuleBase" id="RU368092"/>
    </source>
</evidence>
<dbReference type="KEGG" id="acel:acsn021_23150"/>
<dbReference type="EC" id="2.2.1.6" evidence="8"/>
<dbReference type="UniPathway" id="UPA00049">
    <property type="reaction ID" value="UER00059"/>
</dbReference>
<evidence type="ECO:0000256" key="7">
    <source>
        <dbReference type="ARBA" id="ARBA00048670"/>
    </source>
</evidence>
<evidence type="ECO:0000256" key="4">
    <source>
        <dbReference type="ARBA" id="ARBA00011744"/>
    </source>
</evidence>
<reference evidence="10 11" key="1">
    <citation type="journal article" date="2016" name="Int. J. Syst. Evol. Microbiol.">
        <title>Descriptions of Anaerotaenia torta gen. nov., sp. nov. and Anaerocolumna cellulosilytica gen. nov., sp. nov. isolated from a methanogenic reactor of cattle waste.</title>
        <authorList>
            <person name="Uek A."/>
            <person name="Ohtaki Y."/>
            <person name="Kaku N."/>
            <person name="Ueki K."/>
        </authorList>
    </citation>
    <scope>NUCLEOTIDE SEQUENCE [LARGE SCALE GENOMIC DNA]</scope>
    <source>
        <strain evidence="10 11">SN021</strain>
    </source>
</reference>
<evidence type="ECO:0000259" key="9">
    <source>
        <dbReference type="PROSITE" id="PS51671"/>
    </source>
</evidence>
<dbReference type="GO" id="GO:1990610">
    <property type="term" value="F:acetolactate synthase regulator activity"/>
    <property type="evidence" value="ECO:0007669"/>
    <property type="project" value="UniProtKB-UniRule"/>
</dbReference>
<dbReference type="Gene3D" id="3.30.70.260">
    <property type="match status" value="1"/>
</dbReference>
<sequence>MFVENDIGVLAKISGLFSGKSYNLESLTVGTTEDKSISRMTIGLVSDDITFEQIKKQLNRLVEVIKVLDFTNTPTHMKEILFIKVKSCTKEEKTELFQIACVFKASVTDYGLDSVLLECVQTETKNDDLIRLLTGQFKQLEIVRGGSVAIESISMTDR</sequence>